<organism evidence="1">
    <name type="scientific">bioreactor metagenome</name>
    <dbReference type="NCBI Taxonomy" id="1076179"/>
    <lineage>
        <taxon>unclassified sequences</taxon>
        <taxon>metagenomes</taxon>
        <taxon>ecological metagenomes</taxon>
    </lineage>
</organism>
<comment type="caution">
    <text evidence="1">The sequence shown here is derived from an EMBL/GenBank/DDBJ whole genome shotgun (WGS) entry which is preliminary data.</text>
</comment>
<dbReference type="AlphaFoldDB" id="A0A645GQD1"/>
<evidence type="ECO:0000313" key="1">
    <source>
        <dbReference type="EMBL" id="MPN29108.1"/>
    </source>
</evidence>
<protein>
    <submittedName>
        <fullName evidence="1">Uncharacterized protein</fullName>
    </submittedName>
</protein>
<name>A0A645GQD1_9ZZZZ</name>
<proteinExistence type="predicted"/>
<sequence length="178" mass="19719">MALKIFTVSGCKQSLRARQVQLLNHALAGIGVKEALQLGGRGLNSPFRLVDDILANFVRGEHLGAGGDGDRPFHRIVRVELYQARRRNRVRHLHTGKLQKFQIQLSRNGVEPVHRLIKHLPEQSGNRRARIVRRSLVAPLGRILSGVGGHLHHDVLKPSGVQNRCVHTAPPPSEPSVT</sequence>
<accession>A0A645GQD1</accession>
<reference evidence="1" key="1">
    <citation type="submission" date="2019-08" db="EMBL/GenBank/DDBJ databases">
        <authorList>
            <person name="Kucharzyk K."/>
            <person name="Murdoch R.W."/>
            <person name="Higgins S."/>
            <person name="Loffler F."/>
        </authorList>
    </citation>
    <scope>NUCLEOTIDE SEQUENCE</scope>
</reference>
<dbReference type="EMBL" id="VSSQ01079643">
    <property type="protein sequence ID" value="MPN29108.1"/>
    <property type="molecule type" value="Genomic_DNA"/>
</dbReference>
<gene>
    <name evidence="1" type="ORF">SDC9_176559</name>
</gene>